<keyword evidence="4" id="KW-0147">Chitin-binding</keyword>
<evidence type="ECO:0000256" key="3">
    <source>
        <dbReference type="ARBA" id="ARBA00012729"/>
    </source>
</evidence>
<gene>
    <name evidence="16" type="ORF">BT63DRAFT_418375</name>
</gene>
<evidence type="ECO:0000256" key="5">
    <source>
        <dbReference type="ARBA" id="ARBA00022801"/>
    </source>
</evidence>
<dbReference type="InterPro" id="IPR029070">
    <property type="entry name" value="Chitinase_insertion_sf"/>
</dbReference>
<evidence type="ECO:0000256" key="10">
    <source>
        <dbReference type="ARBA" id="ARBA00023326"/>
    </source>
</evidence>
<dbReference type="EC" id="3.2.1.14" evidence="3"/>
<evidence type="ECO:0000256" key="1">
    <source>
        <dbReference type="ARBA" id="ARBA00000822"/>
    </source>
</evidence>
<dbReference type="Gene3D" id="3.10.50.10">
    <property type="match status" value="1"/>
</dbReference>
<dbReference type="Gene3D" id="3.10.350.10">
    <property type="entry name" value="LysM domain"/>
    <property type="match status" value="1"/>
</dbReference>
<accession>A0A6A6TWZ6</accession>
<evidence type="ECO:0000256" key="2">
    <source>
        <dbReference type="ARBA" id="ARBA00008682"/>
    </source>
</evidence>
<feature type="domain" description="GH18" evidence="15">
    <location>
        <begin position="457"/>
        <end position="815"/>
    </location>
</feature>
<feature type="signal peptide" evidence="13">
    <location>
        <begin position="1"/>
        <end position="16"/>
    </location>
</feature>
<dbReference type="InterPro" id="IPR053214">
    <property type="entry name" value="LysM12-like"/>
</dbReference>
<dbReference type="CDD" id="cd00035">
    <property type="entry name" value="ChtBD1"/>
    <property type="match status" value="1"/>
</dbReference>
<dbReference type="PANTHER" id="PTHR47700">
    <property type="entry name" value="V CHITINASE, PUTATIVE (AFU_ORTHOLOGUE AFUA_6G13720)-RELATED"/>
    <property type="match status" value="1"/>
</dbReference>
<dbReference type="InterPro" id="IPR036779">
    <property type="entry name" value="LysM_dom_sf"/>
</dbReference>
<dbReference type="GO" id="GO:0008843">
    <property type="term" value="F:endochitinase activity"/>
    <property type="evidence" value="ECO:0007669"/>
    <property type="project" value="UniProtKB-EC"/>
</dbReference>
<proteinExistence type="inferred from homology"/>
<evidence type="ECO:0000256" key="11">
    <source>
        <dbReference type="RuleBase" id="RU000489"/>
    </source>
</evidence>
<evidence type="ECO:0000256" key="12">
    <source>
        <dbReference type="SAM" id="MobiDB-lite"/>
    </source>
</evidence>
<name>A0A6A6TWZ6_9PEZI</name>
<dbReference type="PROSITE" id="PS01095">
    <property type="entry name" value="GH18_1"/>
    <property type="match status" value="1"/>
</dbReference>
<evidence type="ECO:0000256" key="7">
    <source>
        <dbReference type="ARBA" id="ARBA00023026"/>
    </source>
</evidence>
<dbReference type="Gene3D" id="3.30.60.10">
    <property type="entry name" value="Endochitinase-like"/>
    <property type="match status" value="1"/>
</dbReference>
<dbReference type="SUPFAM" id="SSF57016">
    <property type="entry name" value="Plant lectins/antimicrobial peptides"/>
    <property type="match status" value="1"/>
</dbReference>
<dbReference type="GO" id="GO:0006032">
    <property type="term" value="P:chitin catabolic process"/>
    <property type="evidence" value="ECO:0007669"/>
    <property type="project" value="UniProtKB-KW"/>
</dbReference>
<dbReference type="GO" id="GO:0008061">
    <property type="term" value="F:chitin binding"/>
    <property type="evidence" value="ECO:0007669"/>
    <property type="project" value="UniProtKB-KW"/>
</dbReference>
<keyword evidence="17" id="KW-1185">Reference proteome</keyword>
<evidence type="ECO:0000256" key="13">
    <source>
        <dbReference type="SAM" id="SignalP"/>
    </source>
</evidence>
<dbReference type="InterPro" id="IPR018392">
    <property type="entry name" value="LysM"/>
</dbReference>
<dbReference type="GO" id="GO:0000272">
    <property type="term" value="P:polysaccharide catabolic process"/>
    <property type="evidence" value="ECO:0007669"/>
    <property type="project" value="UniProtKB-KW"/>
</dbReference>
<dbReference type="PROSITE" id="PS51910">
    <property type="entry name" value="GH18_2"/>
    <property type="match status" value="1"/>
</dbReference>
<evidence type="ECO:0000259" key="15">
    <source>
        <dbReference type="PROSITE" id="PS51910"/>
    </source>
</evidence>
<dbReference type="InterPro" id="IPR001579">
    <property type="entry name" value="Glyco_hydro_18_chit_AS"/>
</dbReference>
<dbReference type="CDD" id="cd00118">
    <property type="entry name" value="LysM"/>
    <property type="match status" value="1"/>
</dbReference>
<keyword evidence="6" id="KW-0146">Chitin degradation</keyword>
<protein>
    <recommendedName>
        <fullName evidence="3">chitinase</fullName>
        <ecNumber evidence="3">3.2.1.14</ecNumber>
    </recommendedName>
</protein>
<dbReference type="SMART" id="SM00257">
    <property type="entry name" value="LysM"/>
    <property type="match status" value="1"/>
</dbReference>
<dbReference type="InterPro" id="IPR036861">
    <property type="entry name" value="Endochitinase-like_sf"/>
</dbReference>
<evidence type="ECO:0000259" key="14">
    <source>
        <dbReference type="PROSITE" id="PS51782"/>
    </source>
</evidence>
<reference evidence="16" key="1">
    <citation type="journal article" date="2020" name="Stud. Mycol.">
        <title>101 Dothideomycetes genomes: a test case for predicting lifestyles and emergence of pathogens.</title>
        <authorList>
            <person name="Haridas S."/>
            <person name="Albert R."/>
            <person name="Binder M."/>
            <person name="Bloem J."/>
            <person name="Labutti K."/>
            <person name="Salamov A."/>
            <person name="Andreopoulos B."/>
            <person name="Baker S."/>
            <person name="Barry K."/>
            <person name="Bills G."/>
            <person name="Bluhm B."/>
            <person name="Cannon C."/>
            <person name="Castanera R."/>
            <person name="Culley D."/>
            <person name="Daum C."/>
            <person name="Ezra D."/>
            <person name="Gonzalez J."/>
            <person name="Henrissat B."/>
            <person name="Kuo A."/>
            <person name="Liang C."/>
            <person name="Lipzen A."/>
            <person name="Lutzoni F."/>
            <person name="Magnuson J."/>
            <person name="Mondo S."/>
            <person name="Nolan M."/>
            <person name="Ohm R."/>
            <person name="Pangilinan J."/>
            <person name="Park H.-J."/>
            <person name="Ramirez L."/>
            <person name="Alfaro M."/>
            <person name="Sun H."/>
            <person name="Tritt A."/>
            <person name="Yoshinaga Y."/>
            <person name="Zwiers L.-H."/>
            <person name="Turgeon B."/>
            <person name="Goodwin S."/>
            <person name="Spatafora J."/>
            <person name="Crous P."/>
            <person name="Grigoriev I."/>
        </authorList>
    </citation>
    <scope>NUCLEOTIDE SEQUENCE</scope>
    <source>
        <strain evidence="16">CBS 115976</strain>
    </source>
</reference>
<evidence type="ECO:0000256" key="6">
    <source>
        <dbReference type="ARBA" id="ARBA00023024"/>
    </source>
</evidence>
<dbReference type="InterPro" id="IPR017853">
    <property type="entry name" value="GH"/>
</dbReference>
<dbReference type="Gene3D" id="3.20.20.80">
    <property type="entry name" value="Glycosidases"/>
    <property type="match status" value="1"/>
</dbReference>
<dbReference type="Proteomes" id="UP000799302">
    <property type="component" value="Unassembled WGS sequence"/>
</dbReference>
<dbReference type="SMART" id="SM00636">
    <property type="entry name" value="Glyco_18"/>
    <property type="match status" value="1"/>
</dbReference>
<comment type="similarity">
    <text evidence="2">Belongs to the glycosyl hydrolase 18 family. Chitinase class V subfamily.</text>
</comment>
<evidence type="ECO:0000313" key="17">
    <source>
        <dbReference type="Proteomes" id="UP000799302"/>
    </source>
</evidence>
<keyword evidence="8" id="KW-0119">Carbohydrate metabolism</keyword>
<evidence type="ECO:0000313" key="16">
    <source>
        <dbReference type="EMBL" id="KAF2664250.1"/>
    </source>
</evidence>
<dbReference type="Pfam" id="PF00187">
    <property type="entry name" value="Chitin_bind_1"/>
    <property type="match status" value="1"/>
</dbReference>
<feature type="region of interest" description="Disordered" evidence="12">
    <location>
        <begin position="388"/>
        <end position="408"/>
    </location>
</feature>
<keyword evidence="9 11" id="KW-0326">Glycosidase</keyword>
<dbReference type="SUPFAM" id="SSF54556">
    <property type="entry name" value="Chitinase insertion domain"/>
    <property type="match status" value="1"/>
</dbReference>
<comment type="catalytic activity">
    <reaction evidence="1">
        <text>Random endo-hydrolysis of N-acetyl-beta-D-glucosaminide (1-&gt;4)-beta-linkages in chitin and chitodextrins.</text>
        <dbReference type="EC" id="3.2.1.14"/>
    </reaction>
</comment>
<evidence type="ECO:0000256" key="8">
    <source>
        <dbReference type="ARBA" id="ARBA00023277"/>
    </source>
</evidence>
<dbReference type="InterPro" id="IPR001002">
    <property type="entry name" value="Chitin-bd_1"/>
</dbReference>
<keyword evidence="10" id="KW-0624">Polysaccharide degradation</keyword>
<dbReference type="PANTHER" id="PTHR47700:SF2">
    <property type="entry name" value="CHITINASE"/>
    <property type="match status" value="1"/>
</dbReference>
<dbReference type="InterPro" id="IPR011583">
    <property type="entry name" value="Chitinase_II/V-like_cat"/>
</dbReference>
<sequence>MVALGVLFQLVSPVVSFTPNVQINEPFKDCSKQCKEVGYNPNSWTSFTATEYFQRCTWSPSLISYDLESQSLPGVLKACQDSNTIFESDPVENQTIFPSLKKRDDLCASPPEYSNVEVSRKPRKNGILVIPGQAIGAALAIQDYIIHEYRKDTFKTQNEFVMSANLGDTVIGVYIGSELNKEHIAHGPLEDFISGVQKYGIGQSIQTQACSKNSSSTNFGIIADTSSGLDAMAMVRNALKAWFTGNCAANLEQSKSDNRNGSARNLMIDYQSTESTQRGNWTGYRKDKSNANRLALYAPKDCVEVNDADGICGEARDLRLRMRANGDCAVYNIRSGDSCSEIARAHGLTIQELDSFNEQTWGWGTCSEMIYPDTKICVSQGDPPFPAPDPSATCGPIKPGTQKPPGSKSKDWGLLNECPLKACCNKWGNCGTTDDFCIDKSIRGIPGSSKGNNGSQFLNVGYFEAWNLNRPCLNMDVEDIPRGNHTHIHFGFANISPDYYLVDVNKFQDQFDRFREAKGYKRILAFGGWDFSTQPETAKIFREGVKPKSRERLASSIADFILQHNLDGVDIDWEYPSVPDMPWLPPSSPDEAPNYLAFLELLRSKLPHKSLSIAAPASFWYLKAMPIEKISKVVDYIVYMTYDLHGQWDYNNRWSQTGCDKGNCLRNHVDFMETYNALTMITKAGVSSHKVLVGLASYGRQFKMTDPNCHTKECTYIGPNASATPGRCTNEPAYISNAEIKEIIAVNPTAKVVDTGGSSKYMTYDGNWVSYMDDNDKAARTAMWKSMNFGGVVTSLYSSEWAIDLNSFEHDNGAHVSKARKSFKTGLEVSKGMRGANPHTLAEKSQSEDDYECHADANDQSWRDVLCTNPAITDQDSGYAPWLRWEMVKGDAAWCAALSNWRRARGGKNHGRDPTTNVSNFPTSIMGDFLKANGRFECGILQDQSTTSCVDPQVCLDKNSGSAAAVQYIGWSMHNINTMFWTFYQGLNAAGIAKDNVLGGIINNLIEKPDRTLEIFLDILGMVTGFGNAGFLNGILKTKITAIGKIRGDKLDDKELAKKTEDAAKIMGDNAKDFYNLSFNFGMGKWKDKTKSLSETSAKTIPDKIRILYGNIIEGWKESLVRMNQELFEGNEESIRTLTNLVRNGNSMYAMPANATAVQKSAIKFIVTALIPEVWRLQDFYPVMVDTLWPCNVPGIGIGQWHSMKHVGAANLCFTDEYGQLQNGTTFRGRQYHLFGVKGEWDAKYCGNKLSELPGLGKLWPQNRDWDGLSGLDIVSNAKAGHDNIWHGNHKYTSRDFGGGTLGHELMDRATANLASIDDVWRMPGIANIRLVAGLRLWRTGKKGSPMPIEDHTHVLVLRVQPMKMTDAIGCRCLIYVIMFQLD</sequence>
<feature type="domain" description="LysM" evidence="14">
    <location>
        <begin position="329"/>
        <end position="378"/>
    </location>
</feature>
<evidence type="ECO:0000256" key="4">
    <source>
        <dbReference type="ARBA" id="ARBA00022669"/>
    </source>
</evidence>
<dbReference type="OrthoDB" id="73875at2759"/>
<feature type="chain" id="PRO_5025339641" description="chitinase" evidence="13">
    <location>
        <begin position="17"/>
        <end position="1383"/>
    </location>
</feature>
<dbReference type="SUPFAM" id="SSF54106">
    <property type="entry name" value="LysM domain"/>
    <property type="match status" value="1"/>
</dbReference>
<keyword evidence="7" id="KW-0843">Virulence</keyword>
<dbReference type="Pfam" id="PF01476">
    <property type="entry name" value="LysM"/>
    <property type="match status" value="1"/>
</dbReference>
<dbReference type="Pfam" id="PF00704">
    <property type="entry name" value="Glyco_hydro_18"/>
    <property type="match status" value="1"/>
</dbReference>
<dbReference type="InterPro" id="IPR001223">
    <property type="entry name" value="Glyco_hydro18_cat"/>
</dbReference>
<evidence type="ECO:0000256" key="9">
    <source>
        <dbReference type="ARBA" id="ARBA00023295"/>
    </source>
</evidence>
<dbReference type="SUPFAM" id="SSF51445">
    <property type="entry name" value="(Trans)glycosidases"/>
    <property type="match status" value="1"/>
</dbReference>
<dbReference type="EMBL" id="MU004243">
    <property type="protein sequence ID" value="KAF2664250.1"/>
    <property type="molecule type" value="Genomic_DNA"/>
</dbReference>
<keyword evidence="13" id="KW-0732">Signal</keyword>
<dbReference type="CDD" id="cd02878">
    <property type="entry name" value="GH18_zymocin_alpha"/>
    <property type="match status" value="1"/>
</dbReference>
<keyword evidence="5 11" id="KW-0378">Hydrolase</keyword>
<dbReference type="PROSITE" id="PS51782">
    <property type="entry name" value="LYSM"/>
    <property type="match status" value="1"/>
</dbReference>
<organism evidence="16 17">
    <name type="scientific">Microthyrium microscopicum</name>
    <dbReference type="NCBI Taxonomy" id="703497"/>
    <lineage>
        <taxon>Eukaryota</taxon>
        <taxon>Fungi</taxon>
        <taxon>Dikarya</taxon>
        <taxon>Ascomycota</taxon>
        <taxon>Pezizomycotina</taxon>
        <taxon>Dothideomycetes</taxon>
        <taxon>Dothideomycetes incertae sedis</taxon>
        <taxon>Microthyriales</taxon>
        <taxon>Microthyriaceae</taxon>
        <taxon>Microthyrium</taxon>
    </lineage>
</organism>